<sequence length="182" mass="17888">MHFKTVGTILLASSGLAFAQSQSGPSGSSASQEAGDFLEGLDLDISPEEFASEVPALASVPPSIESAFATAVPSSVAAAFADPEKAASLFSQWPSNSAPGWYSSLPTSVQAYASSVVDEATSAFPELASVLPTEISESEGGSADPADSKESASASDNAAAAPTGMAAGVAGAAGMLAVVLAL</sequence>
<evidence type="ECO:0000313" key="4">
    <source>
        <dbReference type="Proteomes" id="UP000234254"/>
    </source>
</evidence>
<accession>A0A2I1CSU6</accession>
<comment type="caution">
    <text evidence="3">The sequence shown here is derived from an EMBL/GenBank/DDBJ whole genome shotgun (WGS) entry which is preliminary data.</text>
</comment>
<dbReference type="AlphaFoldDB" id="A0A2I1CSU6"/>
<keyword evidence="4" id="KW-1185">Reference proteome</keyword>
<dbReference type="OrthoDB" id="5419608at2759"/>
<reference evidence="3" key="1">
    <citation type="submission" date="2016-12" db="EMBL/GenBank/DDBJ databases">
        <title>The genomes of Aspergillus section Nigri reveals drivers in fungal speciation.</title>
        <authorList>
            <consortium name="DOE Joint Genome Institute"/>
            <person name="Vesth T.C."/>
            <person name="Nybo J."/>
            <person name="Theobald S."/>
            <person name="Brandl J."/>
            <person name="Frisvad J.C."/>
            <person name="Nielsen K.F."/>
            <person name="Lyhne E.K."/>
            <person name="Kogle M.E."/>
            <person name="Kuo A."/>
            <person name="Riley R."/>
            <person name="Clum A."/>
            <person name="Nolan M."/>
            <person name="Lipzen A."/>
            <person name="Salamov A."/>
            <person name="Henrissat B."/>
            <person name="Wiebenga A."/>
            <person name="De vries R.P."/>
            <person name="Grigoriev I.V."/>
            <person name="Mortensen U.H."/>
            <person name="Andersen M.R."/>
            <person name="Baker S.E."/>
        </authorList>
    </citation>
    <scope>NUCLEOTIDE SEQUENCE</scope>
    <source>
        <strain evidence="3">IBT 28561</strain>
    </source>
</reference>
<evidence type="ECO:0008006" key="5">
    <source>
        <dbReference type="Google" id="ProtNLM"/>
    </source>
</evidence>
<evidence type="ECO:0000256" key="2">
    <source>
        <dbReference type="SAM" id="SignalP"/>
    </source>
</evidence>
<keyword evidence="2" id="KW-0732">Signal</keyword>
<feature type="signal peptide" evidence="2">
    <location>
        <begin position="1"/>
        <end position="19"/>
    </location>
</feature>
<evidence type="ECO:0000313" key="3">
    <source>
        <dbReference type="EMBL" id="PKY00695.1"/>
    </source>
</evidence>
<dbReference type="EMBL" id="MSFM01000013">
    <property type="protein sequence ID" value="PKY00695.1"/>
    <property type="molecule type" value="Genomic_DNA"/>
</dbReference>
<evidence type="ECO:0000256" key="1">
    <source>
        <dbReference type="SAM" id="MobiDB-lite"/>
    </source>
</evidence>
<gene>
    <name evidence="3" type="ORF">P168DRAFT_293158</name>
</gene>
<dbReference type="GeneID" id="36545271"/>
<dbReference type="VEuPathDB" id="FungiDB:P168DRAFT_293158"/>
<feature type="region of interest" description="Disordered" evidence="1">
    <location>
        <begin position="135"/>
        <end position="157"/>
    </location>
</feature>
<name>A0A2I1CSU6_ASPC2</name>
<feature type="chain" id="PRO_5014116849" description="GPI anchored protein" evidence="2">
    <location>
        <begin position="20"/>
        <end position="182"/>
    </location>
</feature>
<organism evidence="3 4">
    <name type="scientific">Aspergillus campestris (strain IBT 28561)</name>
    <dbReference type="NCBI Taxonomy" id="1392248"/>
    <lineage>
        <taxon>Eukaryota</taxon>
        <taxon>Fungi</taxon>
        <taxon>Dikarya</taxon>
        <taxon>Ascomycota</taxon>
        <taxon>Pezizomycotina</taxon>
        <taxon>Eurotiomycetes</taxon>
        <taxon>Eurotiomycetidae</taxon>
        <taxon>Eurotiales</taxon>
        <taxon>Aspergillaceae</taxon>
        <taxon>Aspergillus</taxon>
        <taxon>Aspergillus subgen. Circumdati</taxon>
    </lineage>
</organism>
<proteinExistence type="predicted"/>
<dbReference type="RefSeq" id="XP_024689289.1">
    <property type="nucleotide sequence ID" value="XM_024837747.1"/>
</dbReference>
<protein>
    <recommendedName>
        <fullName evidence="5">GPI anchored protein</fullName>
    </recommendedName>
</protein>
<dbReference type="Proteomes" id="UP000234254">
    <property type="component" value="Unassembled WGS sequence"/>
</dbReference>